<reference evidence="7" key="1">
    <citation type="submission" date="2018-10" db="EMBL/GenBank/DDBJ databases">
        <title>Acidithiobacillus sulfuriphilus sp. nov.: an extremely acidophilic sulfur-oxidizing chemolithotroph isolated from a neutral pH environment.</title>
        <authorList>
            <person name="Falagan C."/>
            <person name="Moya-Beltran A."/>
            <person name="Quatrini R."/>
            <person name="Johnson D.B."/>
        </authorList>
    </citation>
    <scope>NUCLEOTIDE SEQUENCE [LARGE SCALE GENOMIC DNA]</scope>
    <source>
        <strain evidence="7">CJ-2</strain>
    </source>
</reference>
<evidence type="ECO:0000256" key="3">
    <source>
        <dbReference type="ARBA" id="ARBA00022692"/>
    </source>
</evidence>
<organism evidence="7">
    <name type="scientific">Acidithiobacillus sulfuriphilus</name>
    <dbReference type="NCBI Taxonomy" id="1867749"/>
    <lineage>
        <taxon>Bacteria</taxon>
        <taxon>Pseudomonadati</taxon>
        <taxon>Pseudomonadota</taxon>
        <taxon>Acidithiobacillia</taxon>
        <taxon>Acidithiobacillales</taxon>
        <taxon>Acidithiobacillaceae</taxon>
        <taxon>Acidithiobacillus</taxon>
    </lineage>
</organism>
<evidence type="ECO:0000256" key="5">
    <source>
        <dbReference type="ARBA" id="ARBA00023136"/>
    </source>
</evidence>
<feature type="transmembrane region" description="Helical" evidence="6">
    <location>
        <begin position="31"/>
        <end position="53"/>
    </location>
</feature>
<feature type="transmembrane region" description="Helical" evidence="6">
    <location>
        <begin position="266"/>
        <end position="286"/>
    </location>
</feature>
<dbReference type="OrthoDB" id="5559127at2"/>
<dbReference type="InterPro" id="IPR022791">
    <property type="entry name" value="L-PG_synthase/AglD"/>
</dbReference>
<feature type="transmembrane region" description="Helical" evidence="6">
    <location>
        <begin position="6"/>
        <end position="24"/>
    </location>
</feature>
<gene>
    <name evidence="7" type="ORF">EC580_05645</name>
</gene>
<evidence type="ECO:0000256" key="1">
    <source>
        <dbReference type="ARBA" id="ARBA00004651"/>
    </source>
</evidence>
<keyword evidence="5 6" id="KW-0472">Membrane</keyword>
<keyword evidence="3 6" id="KW-0812">Transmembrane</keyword>
<accession>A0A3M8R8C7</accession>
<comment type="subcellular location">
    <subcellularLocation>
        <location evidence="1">Cell membrane</location>
        <topology evidence="1">Multi-pass membrane protein</topology>
    </subcellularLocation>
</comment>
<dbReference type="NCBIfam" id="TIGR00374">
    <property type="entry name" value="flippase-like domain"/>
    <property type="match status" value="1"/>
</dbReference>
<keyword evidence="2" id="KW-1003">Cell membrane</keyword>
<feature type="transmembrane region" description="Helical" evidence="6">
    <location>
        <begin position="148"/>
        <end position="169"/>
    </location>
</feature>
<dbReference type="AlphaFoldDB" id="A0A3M8R8C7"/>
<evidence type="ECO:0000256" key="2">
    <source>
        <dbReference type="ARBA" id="ARBA00022475"/>
    </source>
</evidence>
<dbReference type="GO" id="GO:0005886">
    <property type="term" value="C:plasma membrane"/>
    <property type="evidence" value="ECO:0007669"/>
    <property type="project" value="UniProtKB-SubCell"/>
</dbReference>
<dbReference type="RefSeq" id="WP_123103028.1">
    <property type="nucleotide sequence ID" value="NZ_CP127527.1"/>
</dbReference>
<evidence type="ECO:0000256" key="6">
    <source>
        <dbReference type="SAM" id="Phobius"/>
    </source>
</evidence>
<feature type="transmembrane region" description="Helical" evidence="6">
    <location>
        <begin position="235"/>
        <end position="254"/>
    </location>
</feature>
<comment type="caution">
    <text evidence="7">The sequence shown here is derived from an EMBL/GenBank/DDBJ whole genome shotgun (WGS) entry which is preliminary data.</text>
</comment>
<feature type="transmembrane region" description="Helical" evidence="6">
    <location>
        <begin position="298"/>
        <end position="318"/>
    </location>
</feature>
<proteinExistence type="predicted"/>
<evidence type="ECO:0000256" key="4">
    <source>
        <dbReference type="ARBA" id="ARBA00022989"/>
    </source>
</evidence>
<dbReference type="Pfam" id="PF03706">
    <property type="entry name" value="LPG_synthase_TM"/>
    <property type="match status" value="1"/>
</dbReference>
<sequence>MHRKFWIILVIALGVSLLPLFLFINRQALLLLLNIPPVILLVLVTLMLISWIFEGTRLGVLCSLLHIGLPLHKSMGIVMAAEFAGAATPAASGMGAAYILFLRRRGVDVGHSGGLLVLIIIFDLLFIIILFSGAILFMIAASRHVPNLSAFVTLLITVLSTFIIAILAWHIEHRRLLLWIDYLLRQVRWYRRHRFAVARSVHRFAQAAGLIKTMNWRHRWLIFGSTAGYWLPRYLILWVLMAYAGVVVSIPYLIVSQTLLNLTVQLSILPGGAGTVGAAYALLFGGTMARGDVGFSLLGWRFFTYYWYLLVGAPWFFLELKSGFQD</sequence>
<dbReference type="PANTHER" id="PTHR37693">
    <property type="entry name" value="PHOSPHATIDYLGLYCEROL LYSYLTRANSFERASE"/>
    <property type="match status" value="1"/>
</dbReference>
<keyword evidence="4 6" id="KW-1133">Transmembrane helix</keyword>
<feature type="transmembrane region" description="Helical" evidence="6">
    <location>
        <begin position="73"/>
        <end position="101"/>
    </location>
</feature>
<name>A0A3M8R8C7_9PROT</name>
<feature type="transmembrane region" description="Helical" evidence="6">
    <location>
        <begin position="113"/>
        <end position="142"/>
    </location>
</feature>
<evidence type="ECO:0000313" key="7">
    <source>
        <dbReference type="EMBL" id="RNF64391.1"/>
    </source>
</evidence>
<dbReference type="EMBL" id="RIZI01000149">
    <property type="protein sequence ID" value="RNF64391.1"/>
    <property type="molecule type" value="Genomic_DNA"/>
</dbReference>
<dbReference type="PANTHER" id="PTHR37693:SF1">
    <property type="entry name" value="INTEGRAL MEMBRANE PROTEIN"/>
    <property type="match status" value="1"/>
</dbReference>
<protein>
    <submittedName>
        <fullName evidence="7">UPF0104 family protein</fullName>
    </submittedName>
</protein>